<dbReference type="OrthoDB" id="333551at2759"/>
<feature type="compositionally biased region" description="Acidic residues" evidence="2">
    <location>
        <begin position="152"/>
        <end position="163"/>
    </location>
</feature>
<dbReference type="AlphaFoldDB" id="A0A1J7IW12"/>
<evidence type="ECO:0000256" key="1">
    <source>
        <dbReference type="ARBA" id="ARBA00023054"/>
    </source>
</evidence>
<evidence type="ECO:0000313" key="4">
    <source>
        <dbReference type="Proteomes" id="UP000182658"/>
    </source>
</evidence>
<feature type="compositionally biased region" description="Polar residues" evidence="2">
    <location>
        <begin position="79"/>
        <end position="93"/>
    </location>
</feature>
<feature type="region of interest" description="Disordered" evidence="2">
    <location>
        <begin position="135"/>
        <end position="179"/>
    </location>
</feature>
<proteinExistence type="predicted"/>
<dbReference type="InParanoid" id="A0A1J7IW12"/>
<reference evidence="3 4" key="1">
    <citation type="submission" date="2016-10" db="EMBL/GenBank/DDBJ databases">
        <title>Draft genome sequence of Coniochaeta ligniaria NRRL30616, a lignocellulolytic fungus for bioabatement of inhibitors in plant biomass hydrolysates.</title>
        <authorList>
            <consortium name="DOE Joint Genome Institute"/>
            <person name="Jimenez D.J."/>
            <person name="Hector R.E."/>
            <person name="Riley R."/>
            <person name="Sun H."/>
            <person name="Grigoriev I.V."/>
            <person name="Van Elsas J.D."/>
            <person name="Nichols N.N."/>
        </authorList>
    </citation>
    <scope>NUCLEOTIDE SEQUENCE [LARGE SCALE GENOMIC DNA]</scope>
    <source>
        <strain evidence="3 4">NRRL 30616</strain>
    </source>
</reference>
<feature type="region of interest" description="Disordered" evidence="2">
    <location>
        <begin position="1"/>
        <end position="108"/>
    </location>
</feature>
<dbReference type="Proteomes" id="UP000182658">
    <property type="component" value="Unassembled WGS sequence"/>
</dbReference>
<accession>A0A1J7IW12</accession>
<dbReference type="PANTHER" id="PTHR15885">
    <property type="entry name" value="COILED-COIL DOMAIN-CONTAINING PROTEIN 174"/>
    <property type="match status" value="1"/>
</dbReference>
<dbReference type="Pfam" id="PF13300">
    <property type="entry name" value="DUF4078"/>
    <property type="match status" value="1"/>
</dbReference>
<evidence type="ECO:0000313" key="3">
    <source>
        <dbReference type="EMBL" id="OIW25297.1"/>
    </source>
</evidence>
<keyword evidence="1" id="KW-0175">Coiled coil</keyword>
<organism evidence="3 4">
    <name type="scientific">Coniochaeta ligniaria NRRL 30616</name>
    <dbReference type="NCBI Taxonomy" id="1408157"/>
    <lineage>
        <taxon>Eukaryota</taxon>
        <taxon>Fungi</taxon>
        <taxon>Dikarya</taxon>
        <taxon>Ascomycota</taxon>
        <taxon>Pezizomycotina</taxon>
        <taxon>Sordariomycetes</taxon>
        <taxon>Sordariomycetidae</taxon>
        <taxon>Coniochaetales</taxon>
        <taxon>Coniochaetaceae</taxon>
        <taxon>Coniochaeta</taxon>
    </lineage>
</organism>
<dbReference type="GO" id="GO:0005634">
    <property type="term" value="C:nucleus"/>
    <property type="evidence" value="ECO:0007669"/>
    <property type="project" value="TreeGrafter"/>
</dbReference>
<protein>
    <submittedName>
        <fullName evidence="3">Uncharacterized protein</fullName>
    </submittedName>
</protein>
<dbReference type="STRING" id="1408157.A0A1J7IW12"/>
<dbReference type="PANTHER" id="PTHR15885:SF1">
    <property type="entry name" value="COILED-COIL DOMAIN-CONTAINING PROTEIN 174"/>
    <property type="match status" value="1"/>
</dbReference>
<dbReference type="EMBL" id="KV875102">
    <property type="protein sequence ID" value="OIW25297.1"/>
    <property type="molecule type" value="Genomic_DNA"/>
</dbReference>
<feature type="compositionally biased region" description="Basic and acidic residues" evidence="2">
    <location>
        <begin position="95"/>
        <end position="108"/>
    </location>
</feature>
<evidence type="ECO:0000256" key="2">
    <source>
        <dbReference type="SAM" id="MobiDB-lite"/>
    </source>
</evidence>
<dbReference type="InterPro" id="IPR025066">
    <property type="entry name" value="CCDC174-like"/>
</dbReference>
<sequence length="330" mass="37475">MPQDPNLYGQPPPKKQKKEMALSSSLDFTSQLTSLLSKPPTTQPAQSASHGRPRPSKSKTDALFASAKVKRTPGARQPNPDTDTKLTLRSPTTTEEDKSAHAAARRKMEEKARLYAAMKRGDYVPGREGEAAPLVDFDRKWAEAQGSSAPSSEDDHDSASSDDDEKRPEEMVEYEDEFGRLRTATRSQYETYQRRLARGLHASAELEIMSARPAAPSNIIYGPTVQAEAFVAEDEVRMEELARKRDRSATPPEARHYDAQAEIRNRGTGFYAFSKDEERRKEEMEGLKAERERTERIRFGGRRRWRIAFWTGRVRSGWQRQRTVEMLGRV</sequence>
<name>A0A1J7IW12_9PEZI</name>
<keyword evidence="4" id="KW-1185">Reference proteome</keyword>
<feature type="compositionally biased region" description="Polar residues" evidence="2">
    <location>
        <begin position="22"/>
        <end position="49"/>
    </location>
</feature>
<gene>
    <name evidence="3" type="ORF">CONLIGDRAFT_87983</name>
</gene>